<feature type="compositionally biased region" description="Polar residues" evidence="1">
    <location>
        <begin position="108"/>
        <end position="123"/>
    </location>
</feature>
<dbReference type="InterPro" id="IPR000261">
    <property type="entry name" value="EH_dom"/>
</dbReference>
<reference evidence="4" key="1">
    <citation type="submission" date="2019-10" db="EMBL/GenBank/DDBJ databases">
        <authorList>
            <person name="Nor Muhammad N."/>
        </authorList>
    </citation>
    <scope>NUCLEOTIDE SEQUENCE</scope>
</reference>
<gene>
    <name evidence="4" type="primary">G4N027</name>
</gene>
<dbReference type="CDD" id="cd00052">
    <property type="entry name" value="EH"/>
    <property type="match status" value="1"/>
</dbReference>
<protein>
    <submittedName>
        <fullName evidence="4">G-patch domain-containing protein</fullName>
    </submittedName>
</protein>
<name>A0A5K1JZK9_9APHY</name>
<dbReference type="Gene3D" id="1.10.238.10">
    <property type="entry name" value="EF-hand"/>
    <property type="match status" value="1"/>
</dbReference>
<accession>A0A5K1JZK9</accession>
<evidence type="ECO:0000259" key="2">
    <source>
        <dbReference type="PROSITE" id="PS50031"/>
    </source>
</evidence>
<dbReference type="PANTHER" id="PTHR11216">
    <property type="entry name" value="EH DOMAIN"/>
    <property type="match status" value="1"/>
</dbReference>
<evidence type="ECO:0000256" key="1">
    <source>
        <dbReference type="SAM" id="MobiDB-lite"/>
    </source>
</evidence>
<evidence type="ECO:0000259" key="3">
    <source>
        <dbReference type="PROSITE" id="PS50222"/>
    </source>
</evidence>
<dbReference type="PANTHER" id="PTHR11216:SF170">
    <property type="entry name" value="DYNAMIN ASSOCIATED PROTEIN 160, ISOFORM D"/>
    <property type="match status" value="1"/>
</dbReference>
<organism evidence="4">
    <name type="scientific">Ganoderma boninense</name>
    <dbReference type="NCBI Taxonomy" id="34458"/>
    <lineage>
        <taxon>Eukaryota</taxon>
        <taxon>Fungi</taxon>
        <taxon>Dikarya</taxon>
        <taxon>Basidiomycota</taxon>
        <taxon>Agaricomycotina</taxon>
        <taxon>Agaricomycetes</taxon>
        <taxon>Polyporales</taxon>
        <taxon>Polyporaceae</taxon>
        <taxon>Ganoderma</taxon>
    </lineage>
</organism>
<dbReference type="InterPro" id="IPR002048">
    <property type="entry name" value="EF_hand_dom"/>
</dbReference>
<proteinExistence type="predicted"/>
<evidence type="ECO:0000313" key="4">
    <source>
        <dbReference type="EMBL" id="VWO98720.1"/>
    </source>
</evidence>
<feature type="region of interest" description="Disordered" evidence="1">
    <location>
        <begin position="97"/>
        <end position="183"/>
    </location>
</feature>
<sequence>MTTTYIPSQPTNPEQWNIKPEERARYDRFFDQLDTQRKGYLLSDVAVPFFGRAKLPNDVMATIWDMADSEHDGQLTRDDFAVAMHLIRQKLAGKELPTPAPTLVQPVASPTPSRPCSTVTPPRQASVPAAGEASSPRASVASEQIPQQPHPDPTTVRLPDDVDDDLRSDTPPPPYELIAPDAT</sequence>
<dbReference type="GO" id="GO:0016197">
    <property type="term" value="P:endosomal transport"/>
    <property type="evidence" value="ECO:0007669"/>
    <property type="project" value="TreeGrafter"/>
</dbReference>
<dbReference type="SMART" id="SM00027">
    <property type="entry name" value="EH"/>
    <property type="match status" value="1"/>
</dbReference>
<dbReference type="PROSITE" id="PS50222">
    <property type="entry name" value="EF_HAND_2"/>
    <property type="match status" value="1"/>
</dbReference>
<dbReference type="InterPro" id="IPR011992">
    <property type="entry name" value="EF-hand-dom_pair"/>
</dbReference>
<feature type="domain" description="EF-hand" evidence="3">
    <location>
        <begin position="55"/>
        <end position="90"/>
    </location>
</feature>
<dbReference type="GO" id="GO:0006897">
    <property type="term" value="P:endocytosis"/>
    <property type="evidence" value="ECO:0007669"/>
    <property type="project" value="TreeGrafter"/>
</dbReference>
<dbReference type="GO" id="GO:0005886">
    <property type="term" value="C:plasma membrane"/>
    <property type="evidence" value="ECO:0007669"/>
    <property type="project" value="TreeGrafter"/>
</dbReference>
<dbReference type="PROSITE" id="PS50031">
    <property type="entry name" value="EH"/>
    <property type="match status" value="1"/>
</dbReference>
<dbReference type="AlphaFoldDB" id="A0A5K1JZK9"/>
<dbReference type="SUPFAM" id="SSF47473">
    <property type="entry name" value="EF-hand"/>
    <property type="match status" value="1"/>
</dbReference>
<dbReference type="Pfam" id="PF12763">
    <property type="entry name" value="EH"/>
    <property type="match status" value="1"/>
</dbReference>
<feature type="domain" description="EH" evidence="2">
    <location>
        <begin position="22"/>
        <end position="115"/>
    </location>
</feature>
<dbReference type="GO" id="GO:0005737">
    <property type="term" value="C:cytoplasm"/>
    <property type="evidence" value="ECO:0007669"/>
    <property type="project" value="TreeGrafter"/>
</dbReference>
<dbReference type="EMBL" id="LR727132">
    <property type="protein sequence ID" value="VWO98720.1"/>
    <property type="molecule type" value="Genomic_DNA"/>
</dbReference>
<dbReference type="GO" id="GO:0005509">
    <property type="term" value="F:calcium ion binding"/>
    <property type="evidence" value="ECO:0007669"/>
    <property type="project" value="InterPro"/>
</dbReference>